<evidence type="ECO:0000313" key="5">
    <source>
        <dbReference type="EMBL" id="GMA38349.1"/>
    </source>
</evidence>
<reference evidence="6" key="1">
    <citation type="journal article" date="2019" name="Int. J. Syst. Evol. Microbiol.">
        <title>The Global Catalogue of Microorganisms (GCM) 10K type strain sequencing project: providing services to taxonomists for standard genome sequencing and annotation.</title>
        <authorList>
            <consortium name="The Broad Institute Genomics Platform"/>
            <consortium name="The Broad Institute Genome Sequencing Center for Infectious Disease"/>
            <person name="Wu L."/>
            <person name="Ma J."/>
        </authorList>
    </citation>
    <scope>NUCLEOTIDE SEQUENCE [LARGE SCALE GENOMIC DNA]</scope>
    <source>
        <strain evidence="6">NBRC 113072</strain>
    </source>
</reference>
<evidence type="ECO:0000256" key="3">
    <source>
        <dbReference type="ARBA" id="ARBA00022801"/>
    </source>
</evidence>
<dbReference type="InterPro" id="IPR029058">
    <property type="entry name" value="AB_hydrolase_fold"/>
</dbReference>
<dbReference type="PANTHER" id="PTHR43248:SF29">
    <property type="entry name" value="TRIPEPTIDYL AMINOPEPTIDASE"/>
    <property type="match status" value="1"/>
</dbReference>
<dbReference type="Pfam" id="PF00561">
    <property type="entry name" value="Abhydrolase_1"/>
    <property type="match status" value="1"/>
</dbReference>
<evidence type="ECO:0000256" key="1">
    <source>
        <dbReference type="ARBA" id="ARBA00010088"/>
    </source>
</evidence>
<name>A0ABQ6IKD2_9MICO</name>
<dbReference type="InterPro" id="IPR000073">
    <property type="entry name" value="AB_hydrolase_1"/>
</dbReference>
<dbReference type="Gene3D" id="3.40.50.1820">
    <property type="entry name" value="alpha/beta hydrolase"/>
    <property type="match status" value="1"/>
</dbReference>
<evidence type="ECO:0000259" key="4">
    <source>
        <dbReference type="Pfam" id="PF00561"/>
    </source>
</evidence>
<keyword evidence="2" id="KW-0732">Signal</keyword>
<dbReference type="Proteomes" id="UP001157126">
    <property type="component" value="Unassembled WGS sequence"/>
</dbReference>
<dbReference type="InterPro" id="IPR051601">
    <property type="entry name" value="Serine_prot/Carboxylest_S33"/>
</dbReference>
<protein>
    <recommendedName>
        <fullName evidence="4">AB hydrolase-1 domain-containing protein</fullName>
    </recommendedName>
</protein>
<gene>
    <name evidence="5" type="ORF">GCM10025883_03940</name>
</gene>
<dbReference type="PANTHER" id="PTHR43248">
    <property type="entry name" value="2-SUCCINYL-6-HYDROXY-2,4-CYCLOHEXADIENE-1-CARBOXYLATE SYNTHASE"/>
    <property type="match status" value="1"/>
</dbReference>
<accession>A0ABQ6IKD2</accession>
<keyword evidence="3" id="KW-0378">Hydrolase</keyword>
<feature type="domain" description="AB hydrolase-1" evidence="4">
    <location>
        <begin position="90"/>
        <end position="274"/>
    </location>
</feature>
<evidence type="ECO:0000313" key="6">
    <source>
        <dbReference type="Proteomes" id="UP001157126"/>
    </source>
</evidence>
<keyword evidence="6" id="KW-1185">Reference proteome</keyword>
<sequence length="298" mass="31435">MIVVGGCSVQAPAEGGASGTAPATAPPAGQEALSKFYSQKLSWEGCGPAGEAKAECAWVEVPVDYDEPDGETIKLRALKVAATGKSQGSLLVNPGGPGGSAVEYARAADLVVSPSIRRSFDVIGLDPRGVGESNPIECFGEERMDEMLSLDPTPDDQQEADKARTVAREFGQACQQKHPDLLPHLSTVEAAKDMDVMRGALGEEKLTYLGKSYGTFLGATYAELFPQRAGRLVLDGAIAPELSNDELNLGQAVGFETATRAYVQACVSEGTARWARTSTRACSRCGICSRASTRSRCR</sequence>
<comment type="caution">
    <text evidence="5">The sequence shown here is derived from an EMBL/GenBank/DDBJ whole genome shotgun (WGS) entry which is preliminary data.</text>
</comment>
<evidence type="ECO:0000256" key="2">
    <source>
        <dbReference type="ARBA" id="ARBA00022729"/>
    </source>
</evidence>
<dbReference type="EMBL" id="BSUO01000001">
    <property type="protein sequence ID" value="GMA38349.1"/>
    <property type="molecule type" value="Genomic_DNA"/>
</dbReference>
<dbReference type="SUPFAM" id="SSF53474">
    <property type="entry name" value="alpha/beta-Hydrolases"/>
    <property type="match status" value="1"/>
</dbReference>
<organism evidence="5 6">
    <name type="scientific">Mobilicoccus caccae</name>
    <dbReference type="NCBI Taxonomy" id="1859295"/>
    <lineage>
        <taxon>Bacteria</taxon>
        <taxon>Bacillati</taxon>
        <taxon>Actinomycetota</taxon>
        <taxon>Actinomycetes</taxon>
        <taxon>Micrococcales</taxon>
        <taxon>Dermatophilaceae</taxon>
        <taxon>Mobilicoccus</taxon>
    </lineage>
</organism>
<comment type="similarity">
    <text evidence="1">Belongs to the peptidase S33 family.</text>
</comment>
<proteinExistence type="inferred from homology"/>